<reference evidence="2" key="2">
    <citation type="submission" date="2015-06" db="UniProtKB">
        <authorList>
            <consortium name="EnsemblPlants"/>
        </authorList>
    </citation>
    <scope>IDENTIFICATION</scope>
    <source>
        <strain evidence="2">DM1-3 516 R44</strain>
    </source>
</reference>
<evidence type="ECO:0000256" key="1">
    <source>
        <dbReference type="SAM" id="MobiDB-lite"/>
    </source>
</evidence>
<accession>M1B5N6</accession>
<dbReference type="HOGENOM" id="CLU_140033_0_0_1"/>
<reference evidence="3" key="1">
    <citation type="journal article" date="2011" name="Nature">
        <title>Genome sequence and analysis of the tuber crop potato.</title>
        <authorList>
            <consortium name="The Potato Genome Sequencing Consortium"/>
        </authorList>
    </citation>
    <scope>NUCLEOTIDE SEQUENCE [LARGE SCALE GENOMIC DNA]</scope>
    <source>
        <strain evidence="3">cv. DM1-3 516 R44</strain>
    </source>
</reference>
<organism evidence="2 3">
    <name type="scientific">Solanum tuberosum</name>
    <name type="common">Potato</name>
    <dbReference type="NCBI Taxonomy" id="4113"/>
    <lineage>
        <taxon>Eukaryota</taxon>
        <taxon>Viridiplantae</taxon>
        <taxon>Streptophyta</taxon>
        <taxon>Embryophyta</taxon>
        <taxon>Tracheophyta</taxon>
        <taxon>Spermatophyta</taxon>
        <taxon>Magnoliopsida</taxon>
        <taxon>eudicotyledons</taxon>
        <taxon>Gunneridae</taxon>
        <taxon>Pentapetalae</taxon>
        <taxon>asterids</taxon>
        <taxon>lamiids</taxon>
        <taxon>Solanales</taxon>
        <taxon>Solanaceae</taxon>
        <taxon>Solanoideae</taxon>
        <taxon>Solaneae</taxon>
        <taxon>Solanum</taxon>
    </lineage>
</organism>
<proteinExistence type="predicted"/>
<evidence type="ECO:0000313" key="2">
    <source>
        <dbReference type="EnsemblPlants" id="PGSC0003DMT400037649"/>
    </source>
</evidence>
<protein>
    <recommendedName>
        <fullName evidence="4">Polyprotein protein</fullName>
    </recommendedName>
</protein>
<dbReference type="PaxDb" id="4113-PGSC0003DMT400037649"/>
<feature type="compositionally biased region" description="Basic and acidic residues" evidence="1">
    <location>
        <begin position="69"/>
        <end position="98"/>
    </location>
</feature>
<sequence>MWTSLIMTEIDVLRVDVDQLRSTDISMLWGEVPLPDAPKSMPTSMPSGELPQSVDEQLSEDDILVDDSIERDADKADDNLAKKTNKEELWREEDEQRIADSTIPPINVSGTDALFEPPVIIFSSIDAHECHSS</sequence>
<dbReference type="Proteomes" id="UP000011115">
    <property type="component" value="Unassembled WGS sequence"/>
</dbReference>
<evidence type="ECO:0000313" key="3">
    <source>
        <dbReference type="Proteomes" id="UP000011115"/>
    </source>
</evidence>
<dbReference type="AlphaFoldDB" id="M1B5N6"/>
<keyword evidence="3" id="KW-1185">Reference proteome</keyword>
<dbReference type="EnsemblPlants" id="PGSC0003DMT400037649">
    <property type="protein sequence ID" value="PGSC0003DMT400037649"/>
    <property type="gene ID" value="PGSC0003DMG400014522"/>
</dbReference>
<evidence type="ECO:0008006" key="4">
    <source>
        <dbReference type="Google" id="ProtNLM"/>
    </source>
</evidence>
<name>M1B5N6_SOLTU</name>
<dbReference type="InParanoid" id="M1B5N6"/>
<feature type="region of interest" description="Disordered" evidence="1">
    <location>
        <begin position="69"/>
        <end position="110"/>
    </location>
</feature>
<dbReference type="Gramene" id="PGSC0003DMT400037649">
    <property type="protein sequence ID" value="PGSC0003DMT400037649"/>
    <property type="gene ID" value="PGSC0003DMG400014522"/>
</dbReference>
<feature type="region of interest" description="Disordered" evidence="1">
    <location>
        <begin position="31"/>
        <end position="57"/>
    </location>
</feature>